<accession>A0A367KUS6</accession>
<dbReference type="EMBL" id="PJQM01000261">
    <property type="protein sequence ID" value="RCI05963.1"/>
    <property type="molecule type" value="Genomic_DNA"/>
</dbReference>
<proteinExistence type="predicted"/>
<sequence>MKFSIATLFATAFTAVCAQTVTNAGVAVNHPGYGDVITAGQPFTLTWTVTSTAVTAINSIALMTGTSTNLQTYTADILSAPIAVSPATYTWNVPSNIETGSAYALAFKGANGLTTYSTYFTIIGAAPGTTNNTASTTSAVAAAGTTVASGSSAHSAAASASASGNSTVSSKTTSAATSAKAGMMGIAGVAVALLL</sequence>
<dbReference type="InterPro" id="IPR052982">
    <property type="entry name" value="SRP1/TIP1-like"/>
</dbReference>
<dbReference type="OrthoDB" id="5589325at2759"/>
<reference evidence="4 5" key="1">
    <citation type="journal article" date="2018" name="G3 (Bethesda)">
        <title>Phylogenetic and Phylogenomic Definition of Rhizopus Species.</title>
        <authorList>
            <person name="Gryganskyi A.P."/>
            <person name="Golan J."/>
            <person name="Dolatabadi S."/>
            <person name="Mondo S."/>
            <person name="Robb S."/>
            <person name="Idnurm A."/>
            <person name="Muszewska A."/>
            <person name="Steczkiewicz K."/>
            <person name="Masonjones S."/>
            <person name="Liao H.L."/>
            <person name="Gajdeczka M.T."/>
            <person name="Anike F."/>
            <person name="Vuek A."/>
            <person name="Anishchenko I.M."/>
            <person name="Voigt K."/>
            <person name="de Hoog G.S."/>
            <person name="Smith M.E."/>
            <person name="Heitman J."/>
            <person name="Vilgalys R."/>
            <person name="Stajich J.E."/>
        </authorList>
    </citation>
    <scope>NUCLEOTIDE SEQUENCE [LARGE SCALE GENOMIC DNA]</scope>
    <source>
        <strain evidence="4 5">LSU 92-RS-03</strain>
    </source>
</reference>
<organism evidence="4 5">
    <name type="scientific">Rhizopus stolonifer</name>
    <name type="common">Rhizopus nigricans</name>
    <dbReference type="NCBI Taxonomy" id="4846"/>
    <lineage>
        <taxon>Eukaryota</taxon>
        <taxon>Fungi</taxon>
        <taxon>Fungi incertae sedis</taxon>
        <taxon>Mucoromycota</taxon>
        <taxon>Mucoromycotina</taxon>
        <taxon>Mucoromycetes</taxon>
        <taxon>Mucorales</taxon>
        <taxon>Mucorineae</taxon>
        <taxon>Rhizopodaceae</taxon>
        <taxon>Rhizopus</taxon>
    </lineage>
</organism>
<protein>
    <recommendedName>
        <fullName evidence="3">Yeast cell wall synthesis Kre9/Knh1-like N-terminal domain-containing protein</fullName>
    </recommendedName>
</protein>
<evidence type="ECO:0000313" key="4">
    <source>
        <dbReference type="EMBL" id="RCI05963.1"/>
    </source>
</evidence>
<evidence type="ECO:0000259" key="3">
    <source>
        <dbReference type="Pfam" id="PF10342"/>
    </source>
</evidence>
<feature type="domain" description="Yeast cell wall synthesis Kre9/Knh1-like N-terminal" evidence="3">
    <location>
        <begin position="31"/>
        <end position="122"/>
    </location>
</feature>
<dbReference type="InterPro" id="IPR018466">
    <property type="entry name" value="Kre9/Knh1-like_N"/>
</dbReference>
<feature type="chain" id="PRO_5016678279" description="Yeast cell wall synthesis Kre9/Knh1-like N-terminal domain-containing protein" evidence="2">
    <location>
        <begin position="19"/>
        <end position="195"/>
    </location>
</feature>
<feature type="signal peptide" evidence="2">
    <location>
        <begin position="1"/>
        <end position="18"/>
    </location>
</feature>
<gene>
    <name evidence="4" type="ORF">CU098_005156</name>
</gene>
<dbReference type="PANTHER" id="PTHR40633">
    <property type="entry name" value="MATRIX PROTEIN, PUTATIVE (AFU_ORTHOLOGUE AFUA_8G05410)-RELATED"/>
    <property type="match status" value="1"/>
</dbReference>
<evidence type="ECO:0000313" key="5">
    <source>
        <dbReference type="Proteomes" id="UP000253551"/>
    </source>
</evidence>
<comment type="caution">
    <text evidence="4">The sequence shown here is derived from an EMBL/GenBank/DDBJ whole genome shotgun (WGS) entry which is preliminary data.</text>
</comment>
<dbReference type="AlphaFoldDB" id="A0A367KUS6"/>
<evidence type="ECO:0000256" key="2">
    <source>
        <dbReference type="SAM" id="SignalP"/>
    </source>
</evidence>
<keyword evidence="5" id="KW-1185">Reference proteome</keyword>
<dbReference type="PANTHER" id="PTHR40633:SF1">
    <property type="entry name" value="GPI ANCHORED SERINE-THREONINE RICH PROTEIN (AFU_ORTHOLOGUE AFUA_1G03630)"/>
    <property type="match status" value="1"/>
</dbReference>
<evidence type="ECO:0000256" key="1">
    <source>
        <dbReference type="ARBA" id="ARBA00022729"/>
    </source>
</evidence>
<name>A0A367KUS6_RHIST</name>
<dbReference type="Pfam" id="PF10342">
    <property type="entry name" value="Kre9_KNH"/>
    <property type="match status" value="1"/>
</dbReference>
<keyword evidence="1 2" id="KW-0732">Signal</keyword>
<dbReference type="Proteomes" id="UP000253551">
    <property type="component" value="Unassembled WGS sequence"/>
</dbReference>